<evidence type="ECO:0000256" key="1">
    <source>
        <dbReference type="SAM" id="Phobius"/>
    </source>
</evidence>
<keyword evidence="1" id="KW-0812">Transmembrane</keyword>
<feature type="transmembrane region" description="Helical" evidence="1">
    <location>
        <begin position="39"/>
        <end position="60"/>
    </location>
</feature>
<reference evidence="2" key="1">
    <citation type="journal article" date="2020" name="Nature">
        <title>Giant virus diversity and host interactions through global metagenomics.</title>
        <authorList>
            <person name="Schulz F."/>
            <person name="Roux S."/>
            <person name="Paez-Espino D."/>
            <person name="Jungbluth S."/>
            <person name="Walsh D.A."/>
            <person name="Denef V.J."/>
            <person name="McMahon K.D."/>
            <person name="Konstantinidis K.T."/>
            <person name="Eloe-Fadrosh E.A."/>
            <person name="Kyrpides N.C."/>
            <person name="Woyke T."/>
        </authorList>
    </citation>
    <scope>NUCLEOTIDE SEQUENCE</scope>
    <source>
        <strain evidence="2">GVMAG-M-3300023184-77</strain>
    </source>
</reference>
<accession>A0A6C0II54</accession>
<evidence type="ECO:0000313" key="2">
    <source>
        <dbReference type="EMBL" id="QHT91607.1"/>
    </source>
</evidence>
<sequence length="327" mass="37571">MGDSPINLDTFLSFNLRIALAGAVIFFLVVNLKDKSSGYIVLAGIAVVYLFTFITGRYYLINEGYEDASGVSAYQYVRSKRKETPSITQTQDIILDSDTKPYYDKPINDVDDYEYSMIFDTENDREITKELRNKLMSQYPMDWTTNPPSSTNFTKGQKASMDVSGTIAENPTMFQNISADNVNPPDTAGMEEEERKILQTYQPKNNKDLKTYDIDDAYTLIKKIYDAKGEIPYVKHKKDTNVYEIVGTRRKDAKVVYEDEDEEAPYNPDMTQPSDVDVPQAAVDKLASVDPYFDTRNRTRLDKNDYTRFTPGLERMFAPTFETEKWY</sequence>
<protein>
    <submittedName>
        <fullName evidence="2">Uncharacterized protein</fullName>
    </submittedName>
</protein>
<name>A0A6C0II54_9ZZZZ</name>
<proteinExistence type="predicted"/>
<organism evidence="2">
    <name type="scientific">viral metagenome</name>
    <dbReference type="NCBI Taxonomy" id="1070528"/>
    <lineage>
        <taxon>unclassified sequences</taxon>
        <taxon>metagenomes</taxon>
        <taxon>organismal metagenomes</taxon>
    </lineage>
</organism>
<dbReference type="EMBL" id="MN740166">
    <property type="protein sequence ID" value="QHT91607.1"/>
    <property type="molecule type" value="Genomic_DNA"/>
</dbReference>
<dbReference type="AlphaFoldDB" id="A0A6C0II54"/>
<keyword evidence="1" id="KW-1133">Transmembrane helix</keyword>
<feature type="transmembrane region" description="Helical" evidence="1">
    <location>
        <begin position="12"/>
        <end position="32"/>
    </location>
</feature>
<keyword evidence="1" id="KW-0472">Membrane</keyword>